<feature type="region of interest" description="Disordered" evidence="4">
    <location>
        <begin position="761"/>
        <end position="790"/>
    </location>
</feature>
<feature type="non-terminal residue" evidence="6">
    <location>
        <position position="1"/>
    </location>
</feature>
<dbReference type="PANTHER" id="PTHR12542:SF96">
    <property type="entry name" value="EXOCYST COMPLEX COMPONENT EXO70B1"/>
    <property type="match status" value="1"/>
</dbReference>
<keyword evidence="3" id="KW-0268">Exocytosis</keyword>
<dbReference type="GO" id="GO:0005546">
    <property type="term" value="F:phosphatidylinositol-4,5-bisphosphate binding"/>
    <property type="evidence" value="ECO:0007669"/>
    <property type="project" value="InterPro"/>
</dbReference>
<evidence type="ECO:0000256" key="1">
    <source>
        <dbReference type="ARBA" id="ARBA00006756"/>
    </source>
</evidence>
<proteinExistence type="inferred from homology"/>
<evidence type="ECO:0000256" key="2">
    <source>
        <dbReference type="ARBA" id="ARBA00022448"/>
    </source>
</evidence>
<dbReference type="InterPro" id="IPR004140">
    <property type="entry name" value="Exo70"/>
</dbReference>
<gene>
    <name evidence="6" type="primary">EXO70B1</name>
    <name evidence="6" type="ORF">SDJN03_19265</name>
</gene>
<dbReference type="GO" id="GO:0000145">
    <property type="term" value="C:exocyst"/>
    <property type="evidence" value="ECO:0007669"/>
    <property type="project" value="InterPro"/>
</dbReference>
<dbReference type="Proteomes" id="UP000685013">
    <property type="component" value="Chromosome 13"/>
</dbReference>
<comment type="similarity">
    <text evidence="1 3">Belongs to the EXO70 family.</text>
</comment>
<dbReference type="InterPro" id="IPR046364">
    <property type="entry name" value="Exo70_C"/>
</dbReference>
<evidence type="ECO:0000256" key="3">
    <source>
        <dbReference type="RuleBase" id="RU365026"/>
    </source>
</evidence>
<reference evidence="6 7" key="1">
    <citation type="journal article" date="2021" name="Hortic Res">
        <title>The domestication of Cucurbita argyrosperma as revealed by the genome of its wild relative.</title>
        <authorList>
            <person name="Barrera-Redondo J."/>
            <person name="Sanchez-de la Vega G."/>
            <person name="Aguirre-Liguori J.A."/>
            <person name="Castellanos-Morales G."/>
            <person name="Gutierrez-Guerrero Y.T."/>
            <person name="Aguirre-Dugua X."/>
            <person name="Aguirre-Planter E."/>
            <person name="Tenaillon M.I."/>
            <person name="Lira-Saade R."/>
            <person name="Eguiarte L.E."/>
        </authorList>
    </citation>
    <scope>NUCLEOTIDE SEQUENCE [LARGE SCALE GENOMIC DNA]</scope>
    <source>
        <strain evidence="6">JBR-2021</strain>
    </source>
</reference>
<dbReference type="PANTHER" id="PTHR12542">
    <property type="entry name" value="EXOCYST COMPLEX PROTEIN EXO70"/>
    <property type="match status" value="1"/>
</dbReference>
<dbReference type="GO" id="GO:0015031">
    <property type="term" value="P:protein transport"/>
    <property type="evidence" value="ECO:0007669"/>
    <property type="project" value="UniProtKB-KW"/>
</dbReference>
<dbReference type="EMBL" id="JAGKQH010000013">
    <property type="protein sequence ID" value="KAG6583333.1"/>
    <property type="molecule type" value="Genomic_DNA"/>
</dbReference>
<feature type="compositionally biased region" description="Basic residues" evidence="4">
    <location>
        <begin position="761"/>
        <end position="773"/>
    </location>
</feature>
<dbReference type="Pfam" id="PF20669">
    <property type="entry name" value="Exo70_N"/>
    <property type="match status" value="1"/>
</dbReference>
<protein>
    <recommendedName>
        <fullName evidence="3">Exocyst subunit Exo70 family protein</fullName>
    </recommendedName>
</protein>
<dbReference type="FunFam" id="1.20.1280.170:FF:000003">
    <property type="entry name" value="Exocyst subunit Exo70 family protein"/>
    <property type="match status" value="1"/>
</dbReference>
<keyword evidence="3" id="KW-0653">Protein transport</keyword>
<feature type="region of interest" description="Disordered" evidence="4">
    <location>
        <begin position="728"/>
        <end position="748"/>
    </location>
</feature>
<organism evidence="6 7">
    <name type="scientific">Cucurbita argyrosperma subsp. sororia</name>
    <dbReference type="NCBI Taxonomy" id="37648"/>
    <lineage>
        <taxon>Eukaryota</taxon>
        <taxon>Viridiplantae</taxon>
        <taxon>Streptophyta</taxon>
        <taxon>Embryophyta</taxon>
        <taxon>Tracheophyta</taxon>
        <taxon>Spermatophyta</taxon>
        <taxon>Magnoliopsida</taxon>
        <taxon>eudicotyledons</taxon>
        <taxon>Gunneridae</taxon>
        <taxon>Pentapetalae</taxon>
        <taxon>rosids</taxon>
        <taxon>fabids</taxon>
        <taxon>Cucurbitales</taxon>
        <taxon>Cucurbitaceae</taxon>
        <taxon>Cucurbiteae</taxon>
        <taxon>Cucurbita</taxon>
    </lineage>
</organism>
<feature type="domain" description="Exocyst complex subunit Exo70 C-terminal" evidence="5">
    <location>
        <begin position="267"/>
        <end position="621"/>
    </location>
</feature>
<accession>A0AAV6MM40</accession>
<dbReference type="Pfam" id="PF14009">
    <property type="entry name" value="PADRE"/>
    <property type="match status" value="1"/>
</dbReference>
<dbReference type="AlphaFoldDB" id="A0AAV6MM40"/>
<evidence type="ECO:0000313" key="6">
    <source>
        <dbReference type="EMBL" id="KAG6583333.1"/>
    </source>
</evidence>
<dbReference type="GO" id="GO:0006887">
    <property type="term" value="P:exocytosis"/>
    <property type="evidence" value="ECO:0007669"/>
    <property type="project" value="UniProtKB-KW"/>
</dbReference>
<keyword evidence="2 3" id="KW-0813">Transport</keyword>
<evidence type="ECO:0000313" key="7">
    <source>
        <dbReference type="Proteomes" id="UP000685013"/>
    </source>
</evidence>
<dbReference type="Pfam" id="PF03081">
    <property type="entry name" value="Exo70_C"/>
    <property type="match status" value="1"/>
</dbReference>
<keyword evidence="7" id="KW-1185">Reference proteome</keyword>
<sequence>MVDNGEEKLLAMARHIAKTMGRNESMADDILHIFSNFDARFSLDKLSDKPDELDPRGSADLHRSLKSLDRRISQYLVADHPIWADSADSSAFLDAIDELMAIIRDWTPMARDKSVGNYLARADDLMQQAIFRVDQEFRSLMDRGGESFELTRHFRNGESTGDFCFDSEEDEDVAEGILGDGLQIPVAQPVMDYNIVIDALPSGTIGDLHEIAKRMVAAGFEKECSHAYSSCRREFLEESLSRLGLQKLSIDEVQKMQWHDLEEEIERWMKAISVSLRVLFPSERHLCERVFVGLSSTANLSFMEVCRGSTIQLLNFADAVAIGSRAPERLFKIIDMFETLRDLMPEFDSVFPDQYCSFLRNEALTIWKSFGGTIKGIFMELENLIRRDPAKTPVPGGGLHPITRYVMNYLRAACKSRQTLEQVFEEVALTSKDYSKLEDRAAASSSSSLSVQMEWIMEVLESNLEAKSKIYKDLSLSSVFLMNNGRYIVQKVKDSELGSVLGEDWIRKHSVKNRQYLGNYLRSSWSKVIGVLKVDSGSLAPAAMKEKLQSFNVQFEQVCQTQSTWVIFEHQLREEARISVAKTLLPAYQKFVGRYQSLPELVKRTDRYLKYTVEDVEGRITELFEGGGGGGGGGGGRRFLFYGSNSAKKTTIPKGIATNRVVHLNGHVQEFSPPIAAAEILDANPGHVLTTPSDDHHHLVRHVTILSPESHLRRGGIYFLIPASSDHRKAAKNPSSATSSDAVFPEPNDLTHRMEDVIVFKKAKPGRRDRRSSRAGSGAWRPHLLSINED</sequence>
<evidence type="ECO:0000256" key="4">
    <source>
        <dbReference type="SAM" id="MobiDB-lite"/>
    </source>
</evidence>
<comment type="caution">
    <text evidence="6">The sequence shown here is derived from an EMBL/GenBank/DDBJ whole genome shotgun (WGS) entry which is preliminary data.</text>
</comment>
<comment type="function">
    <text evidence="3">Component of the exocyst complex.</text>
</comment>
<dbReference type="InterPro" id="IPR025322">
    <property type="entry name" value="PADRE_dom"/>
</dbReference>
<evidence type="ECO:0000259" key="5">
    <source>
        <dbReference type="Pfam" id="PF03081"/>
    </source>
</evidence>
<name>A0AAV6MM40_9ROSI</name>